<dbReference type="InterPro" id="IPR001853">
    <property type="entry name" value="DSBA-like_thioredoxin_dom"/>
</dbReference>
<dbReference type="STRING" id="1123062.SAMN02745775_12031"/>
<comment type="similarity">
    <text evidence="1">Belongs to the GST superfamily. NadH family.</text>
</comment>
<dbReference type="OrthoDB" id="5244108at2"/>
<reference evidence="4 5" key="1">
    <citation type="submission" date="2016-10" db="EMBL/GenBank/DDBJ databases">
        <authorList>
            <person name="de Groot N.N."/>
        </authorList>
    </citation>
    <scope>NUCLEOTIDE SEQUENCE [LARGE SCALE GENOMIC DNA]</scope>
    <source>
        <strain evidence="4 5">DSM 19981</strain>
    </source>
</reference>
<protein>
    <recommendedName>
        <fullName evidence="1">2-hydroxychromene-2-carboxylate isomerase</fullName>
        <ecNumber evidence="1">5.99.1.4</ecNumber>
    </recommendedName>
</protein>
<dbReference type="PANTHER" id="PTHR42943:SF2">
    <property type="entry name" value="GLUTATHIONE S-TRANSFERASE KAPPA 1"/>
    <property type="match status" value="1"/>
</dbReference>
<dbReference type="RefSeq" id="WP_092963169.1">
    <property type="nucleotide sequence ID" value="NZ_FOSQ01000020.1"/>
</dbReference>
<proteinExistence type="inferred from homology"/>
<dbReference type="GO" id="GO:0004602">
    <property type="term" value="F:glutathione peroxidase activity"/>
    <property type="evidence" value="ECO:0007669"/>
    <property type="project" value="TreeGrafter"/>
</dbReference>
<dbReference type="SUPFAM" id="SSF52833">
    <property type="entry name" value="Thioredoxin-like"/>
    <property type="match status" value="1"/>
</dbReference>
<dbReference type="Gene3D" id="3.40.30.10">
    <property type="entry name" value="Glutaredoxin"/>
    <property type="match status" value="1"/>
</dbReference>
<gene>
    <name evidence="4" type="ORF">SAMN02745775_12031</name>
</gene>
<dbReference type="GO" id="GO:0006749">
    <property type="term" value="P:glutathione metabolic process"/>
    <property type="evidence" value="ECO:0007669"/>
    <property type="project" value="TreeGrafter"/>
</dbReference>
<dbReference type="CDD" id="cd03022">
    <property type="entry name" value="DsbA_HCCA_Iso"/>
    <property type="match status" value="1"/>
</dbReference>
<evidence type="ECO:0000256" key="2">
    <source>
        <dbReference type="PIRSR" id="PIRSR006386-1"/>
    </source>
</evidence>
<dbReference type="GO" id="GO:0018845">
    <property type="term" value="F:2-hydroxychromene-2-carboxylate isomerase activity"/>
    <property type="evidence" value="ECO:0007669"/>
    <property type="project" value="UniProtKB-UniRule"/>
</dbReference>
<dbReference type="InterPro" id="IPR036249">
    <property type="entry name" value="Thioredoxin-like_sf"/>
</dbReference>
<organism evidence="4 5">
    <name type="scientific">Falsiroseomonas stagni DSM 19981</name>
    <dbReference type="NCBI Taxonomy" id="1123062"/>
    <lineage>
        <taxon>Bacteria</taxon>
        <taxon>Pseudomonadati</taxon>
        <taxon>Pseudomonadota</taxon>
        <taxon>Alphaproteobacteria</taxon>
        <taxon>Acetobacterales</taxon>
        <taxon>Roseomonadaceae</taxon>
        <taxon>Falsiroseomonas</taxon>
    </lineage>
</organism>
<dbReference type="InterPro" id="IPR014440">
    <property type="entry name" value="HCCAis_GSTk"/>
</dbReference>
<dbReference type="PANTHER" id="PTHR42943">
    <property type="entry name" value="GLUTATHIONE S-TRANSFERASE KAPPA"/>
    <property type="match status" value="1"/>
</dbReference>
<feature type="active site" description="Nucleophile" evidence="2">
    <location>
        <position position="16"/>
    </location>
</feature>
<dbReference type="InterPro" id="IPR044087">
    <property type="entry name" value="NahD-like"/>
</dbReference>
<comment type="catalytic activity">
    <reaction evidence="1">
        <text>2-hydroxychromene-2-carboxylate = (3E)-4-(2-hydroxyphenyl)-2-oxobut-3-enoate</text>
        <dbReference type="Rhea" id="RHEA:27401"/>
        <dbReference type="ChEBI" id="CHEBI:59350"/>
        <dbReference type="ChEBI" id="CHEBI:59353"/>
        <dbReference type="EC" id="5.99.1.4"/>
    </reaction>
</comment>
<dbReference type="EMBL" id="FOSQ01000020">
    <property type="protein sequence ID" value="SFL10461.1"/>
    <property type="molecule type" value="Genomic_DNA"/>
</dbReference>
<name>A0A1I4F241_9PROT</name>
<feature type="domain" description="DSBA-like thioredoxin" evidence="3">
    <location>
        <begin position="8"/>
        <end position="182"/>
    </location>
</feature>
<dbReference type="InterPro" id="IPR051924">
    <property type="entry name" value="GST_Kappa/NadH"/>
</dbReference>
<sequence length="208" mass="22385">MTLARPELDWYFDLVSPFAHLALPRVLALGQPVTLKPIVLGAVLAHWGQLGPAEIAPKRRQTYRQVQFLGGRALRFPPAHPFRSLEALRLVTALGATPAVVTAAFDFIWAEGRDPVVEATAFAAQFGVADAAALVAGSGAKERLRETTAEAIGRGVFGVPTLAVGDELFWGADAMPMAEAYLADPNLFETPAMRRLDALPMGVERVTR</sequence>
<dbReference type="Pfam" id="PF01323">
    <property type="entry name" value="DSBA"/>
    <property type="match status" value="1"/>
</dbReference>
<dbReference type="GO" id="GO:0004364">
    <property type="term" value="F:glutathione transferase activity"/>
    <property type="evidence" value="ECO:0007669"/>
    <property type="project" value="TreeGrafter"/>
</dbReference>
<dbReference type="AlphaFoldDB" id="A0A1I4F241"/>
<evidence type="ECO:0000313" key="4">
    <source>
        <dbReference type="EMBL" id="SFL10461.1"/>
    </source>
</evidence>
<dbReference type="GO" id="GO:1901170">
    <property type="term" value="P:naphthalene catabolic process"/>
    <property type="evidence" value="ECO:0007669"/>
    <property type="project" value="InterPro"/>
</dbReference>
<accession>A0A1I4F241</accession>
<evidence type="ECO:0000256" key="1">
    <source>
        <dbReference type="PIRNR" id="PIRNR006386"/>
    </source>
</evidence>
<keyword evidence="1 4" id="KW-0413">Isomerase</keyword>
<dbReference type="PIRSF" id="PIRSF006386">
    <property type="entry name" value="HCCAis_GSTk"/>
    <property type="match status" value="1"/>
</dbReference>
<dbReference type="Proteomes" id="UP000199473">
    <property type="component" value="Unassembled WGS sequence"/>
</dbReference>
<evidence type="ECO:0000259" key="3">
    <source>
        <dbReference type="Pfam" id="PF01323"/>
    </source>
</evidence>
<dbReference type="EC" id="5.99.1.4" evidence="1"/>
<keyword evidence="5" id="KW-1185">Reference proteome</keyword>
<evidence type="ECO:0000313" key="5">
    <source>
        <dbReference type="Proteomes" id="UP000199473"/>
    </source>
</evidence>